<reference evidence="3 4" key="1">
    <citation type="journal article" date="2015" name="Sci. Rep.">
        <title>Chromosome-level genome map provides insights into diverse defense mechanisms in the medicinal fungus Ganoderma sinense.</title>
        <authorList>
            <person name="Zhu Y."/>
            <person name="Xu J."/>
            <person name="Sun C."/>
            <person name="Zhou S."/>
            <person name="Xu H."/>
            <person name="Nelson D.R."/>
            <person name="Qian J."/>
            <person name="Song J."/>
            <person name="Luo H."/>
            <person name="Xiang L."/>
            <person name="Li Y."/>
            <person name="Xu Z."/>
            <person name="Ji A."/>
            <person name="Wang L."/>
            <person name="Lu S."/>
            <person name="Hayward A."/>
            <person name="Sun W."/>
            <person name="Li X."/>
            <person name="Schwartz D.C."/>
            <person name="Wang Y."/>
            <person name="Chen S."/>
        </authorList>
    </citation>
    <scope>NUCLEOTIDE SEQUENCE [LARGE SCALE GENOMIC DNA]</scope>
    <source>
        <strain evidence="3 4">ZZ0214-1</strain>
    </source>
</reference>
<dbReference type="Pfam" id="PF26640">
    <property type="entry name" value="DUF8212"/>
    <property type="match status" value="1"/>
</dbReference>
<dbReference type="OrthoDB" id="2749026at2759"/>
<organism evidence="3 4">
    <name type="scientific">Ganoderma sinense ZZ0214-1</name>
    <dbReference type="NCBI Taxonomy" id="1077348"/>
    <lineage>
        <taxon>Eukaryota</taxon>
        <taxon>Fungi</taxon>
        <taxon>Dikarya</taxon>
        <taxon>Basidiomycota</taxon>
        <taxon>Agaricomycotina</taxon>
        <taxon>Agaricomycetes</taxon>
        <taxon>Polyporales</taxon>
        <taxon>Polyporaceae</taxon>
        <taxon>Ganoderma</taxon>
    </lineage>
</organism>
<feature type="domain" description="Heterokaryon incompatibility" evidence="1">
    <location>
        <begin position="22"/>
        <end position="121"/>
    </location>
</feature>
<dbReference type="InterPro" id="IPR010730">
    <property type="entry name" value="HET"/>
</dbReference>
<dbReference type="Pfam" id="PF06985">
    <property type="entry name" value="HET"/>
    <property type="match status" value="1"/>
</dbReference>
<comment type="caution">
    <text evidence="3">The sequence shown here is derived from an EMBL/GenBank/DDBJ whole genome shotgun (WGS) entry which is preliminary data.</text>
</comment>
<sequence>MRLLNTSTGELQDFPDESLPRYAILSHVWQTDELSFEDLRALHTLLSSSPTSGLDVLSKTPSKIRECCRVAREYGYSWVWIDTCCIDKSSSAELSEAINSMFAWYKCADACFAFLHDVDEYEDPCAQESSFRQSKWWTRGWTLQELLAPSMVVFFSRTWRLIGTKASLAQLVHEITGIQVEILVGARPIHRASVAQRMSWAAKRVTTRIEDRAYSLLGIFDVHMPTIYGEGSHAFIRLQEEILLRTDDQTIFCWGDFLHSHSSSTRSASRPLFRRALKFGQPGVQSTSLALRDLTLIPFSGCTESTPLLAHSPDCFANSSQFETLLHHDLTHALGHECAPPEYRRLGTKLRMEAPFMKYEETIYGWRRGFTGMVLRCQADGKVVVLFLSRRNETPRHHYDLGMEISLGQRPFLELRGLLIPLREVRGALDSVDVRPVILPITTPSDRSAIWRLSRPVKLESPRAKYLATSVVISDATLCRLHSRFGLRPHDPEHEAAHGVSSGLVITIPPVEILAYKHWTSTSVCILNAQDREAFTLTIGTGCPCRARQKANYYGLDLLWVSVKAPSPLARERPRARAHPESRPCSRAWHFRDLLPRPSLGFTCVVGGPVRIRGTPWAVKLSLFRLPTANVDEPDSSYEGRRWLMDIDSILIPF</sequence>
<dbReference type="PANTHER" id="PTHR10622">
    <property type="entry name" value="HET DOMAIN-CONTAINING PROTEIN"/>
    <property type="match status" value="1"/>
</dbReference>
<dbReference type="Proteomes" id="UP000230002">
    <property type="component" value="Unassembled WGS sequence"/>
</dbReference>
<keyword evidence="4" id="KW-1185">Reference proteome</keyword>
<feature type="domain" description="DUF8212" evidence="2">
    <location>
        <begin position="233"/>
        <end position="346"/>
    </location>
</feature>
<evidence type="ECO:0000259" key="2">
    <source>
        <dbReference type="Pfam" id="PF26640"/>
    </source>
</evidence>
<dbReference type="InterPro" id="IPR058525">
    <property type="entry name" value="DUF8212"/>
</dbReference>
<dbReference type="EMBL" id="AYKW01000004">
    <property type="protein sequence ID" value="PIL34788.1"/>
    <property type="molecule type" value="Genomic_DNA"/>
</dbReference>
<dbReference type="PANTHER" id="PTHR10622:SF10">
    <property type="entry name" value="HET DOMAIN-CONTAINING PROTEIN"/>
    <property type="match status" value="1"/>
</dbReference>
<dbReference type="STRING" id="1077348.A0A2G8SMI9"/>
<dbReference type="AlphaFoldDB" id="A0A2G8SMI9"/>
<proteinExistence type="predicted"/>
<evidence type="ECO:0000313" key="4">
    <source>
        <dbReference type="Proteomes" id="UP000230002"/>
    </source>
</evidence>
<protein>
    <submittedName>
        <fullName evidence="3">Uncharacterized protein</fullName>
    </submittedName>
</protein>
<name>A0A2G8SMI9_9APHY</name>
<gene>
    <name evidence="3" type="ORF">GSI_02575</name>
</gene>
<accession>A0A2G8SMI9</accession>
<evidence type="ECO:0000313" key="3">
    <source>
        <dbReference type="EMBL" id="PIL34788.1"/>
    </source>
</evidence>
<evidence type="ECO:0000259" key="1">
    <source>
        <dbReference type="Pfam" id="PF06985"/>
    </source>
</evidence>